<dbReference type="Pfam" id="PF02368">
    <property type="entry name" value="Big_2"/>
    <property type="match status" value="1"/>
</dbReference>
<dbReference type="Gene3D" id="2.60.40.1080">
    <property type="match status" value="1"/>
</dbReference>
<keyword evidence="4" id="KW-1185">Reference proteome</keyword>
<dbReference type="SUPFAM" id="SSF51126">
    <property type="entry name" value="Pectin lyase-like"/>
    <property type="match status" value="1"/>
</dbReference>
<dbReference type="NCBIfam" id="TIGR04183">
    <property type="entry name" value="Por_Secre_tail"/>
    <property type="match status" value="1"/>
</dbReference>
<feature type="chain" id="PRO_5012438570" evidence="1">
    <location>
        <begin position="23"/>
        <end position="1384"/>
    </location>
</feature>
<dbReference type="Pfam" id="PF22815">
    <property type="entry name" value="CatAgl_D1"/>
    <property type="match status" value="1"/>
</dbReference>
<proteinExistence type="predicted"/>
<dbReference type="InterPro" id="IPR011050">
    <property type="entry name" value="Pectin_lyase_fold/virulence"/>
</dbReference>
<dbReference type="RefSeq" id="WP_081154864.1">
    <property type="nucleotide sequence ID" value="NZ_LVYD01000084.1"/>
</dbReference>
<dbReference type="InterPro" id="IPR038081">
    <property type="entry name" value="CalX-like_sf"/>
</dbReference>
<dbReference type="GO" id="GO:0004553">
    <property type="term" value="F:hydrolase activity, hydrolyzing O-glycosyl compounds"/>
    <property type="evidence" value="ECO:0007669"/>
    <property type="project" value="InterPro"/>
</dbReference>
<dbReference type="InterPro" id="IPR012334">
    <property type="entry name" value="Pectin_lyas_fold"/>
</dbReference>
<reference evidence="3 4" key="1">
    <citation type="submission" date="2016-03" db="EMBL/GenBank/DDBJ databases">
        <title>Niastella vici sp. nov., isolated from farmland soil.</title>
        <authorList>
            <person name="Chen L."/>
            <person name="Wang D."/>
            <person name="Yang S."/>
            <person name="Wang G."/>
        </authorList>
    </citation>
    <scope>NUCLEOTIDE SEQUENCE [LARGE SCALE GENOMIC DNA]</scope>
    <source>
        <strain evidence="3 4">DJ57</strain>
    </source>
</reference>
<protein>
    <submittedName>
        <fullName evidence="3">Carbohydrate-binding protein</fullName>
    </submittedName>
</protein>
<feature type="signal peptide" evidence="1">
    <location>
        <begin position="1"/>
        <end position="22"/>
    </location>
</feature>
<keyword evidence="1" id="KW-0732">Signal</keyword>
<dbReference type="SUPFAM" id="SSF49344">
    <property type="entry name" value="CBD9-like"/>
    <property type="match status" value="2"/>
</dbReference>
<name>A0A1V9FLV3_9BACT</name>
<evidence type="ECO:0000259" key="2">
    <source>
        <dbReference type="SMART" id="SM00635"/>
    </source>
</evidence>
<evidence type="ECO:0000313" key="4">
    <source>
        <dbReference type="Proteomes" id="UP000192796"/>
    </source>
</evidence>
<comment type="caution">
    <text evidence="3">The sequence shown here is derived from an EMBL/GenBank/DDBJ whole genome shotgun (WGS) entry which is preliminary data.</text>
</comment>
<dbReference type="Gene3D" id="2.160.20.10">
    <property type="entry name" value="Single-stranded right-handed beta-helix, Pectin lyase-like"/>
    <property type="match status" value="1"/>
</dbReference>
<dbReference type="Pfam" id="PF06452">
    <property type="entry name" value="CBM9_1"/>
    <property type="match status" value="2"/>
</dbReference>
<dbReference type="Proteomes" id="UP000192796">
    <property type="component" value="Unassembled WGS sequence"/>
</dbReference>
<dbReference type="Pfam" id="PF22816">
    <property type="entry name" value="CatAgl_D2"/>
    <property type="match status" value="1"/>
</dbReference>
<dbReference type="SUPFAM" id="SSF49373">
    <property type="entry name" value="Invasin/intimin cell-adhesion fragments"/>
    <property type="match status" value="1"/>
</dbReference>
<dbReference type="STRING" id="1703345.A3860_38250"/>
<dbReference type="InterPro" id="IPR013783">
    <property type="entry name" value="Ig-like_fold"/>
</dbReference>
<evidence type="ECO:0000313" key="3">
    <source>
        <dbReference type="EMBL" id="OQP59226.1"/>
    </source>
</evidence>
<dbReference type="InterPro" id="IPR010502">
    <property type="entry name" value="Carb-bd_dom_fam9"/>
</dbReference>
<accession>A0A1V9FLV3</accession>
<evidence type="ECO:0000256" key="1">
    <source>
        <dbReference type="SAM" id="SignalP"/>
    </source>
</evidence>
<dbReference type="GO" id="GO:0016052">
    <property type="term" value="P:carbohydrate catabolic process"/>
    <property type="evidence" value="ECO:0007669"/>
    <property type="project" value="InterPro"/>
</dbReference>
<dbReference type="Gene3D" id="2.60.40.10">
    <property type="entry name" value="Immunoglobulins"/>
    <property type="match status" value="1"/>
</dbReference>
<dbReference type="InterPro" id="IPR035986">
    <property type="entry name" value="PKD_dom_sf"/>
</dbReference>
<dbReference type="SUPFAM" id="SSF49299">
    <property type="entry name" value="PKD domain"/>
    <property type="match status" value="1"/>
</dbReference>
<dbReference type="InterPro" id="IPR003343">
    <property type="entry name" value="Big_2"/>
</dbReference>
<dbReference type="GO" id="GO:0030246">
    <property type="term" value="F:carbohydrate binding"/>
    <property type="evidence" value="ECO:0007669"/>
    <property type="project" value="InterPro"/>
</dbReference>
<gene>
    <name evidence="3" type="ORF">A3860_38250</name>
</gene>
<dbReference type="SUPFAM" id="SSF141072">
    <property type="entry name" value="CalX-like"/>
    <property type="match status" value="1"/>
</dbReference>
<dbReference type="OrthoDB" id="197688at2"/>
<dbReference type="InterPro" id="IPR033801">
    <property type="entry name" value="CBM6-CBM35-CBM36-like_1"/>
</dbReference>
<dbReference type="Gene3D" id="2.60.40.2030">
    <property type="match status" value="1"/>
</dbReference>
<dbReference type="Pfam" id="PF18962">
    <property type="entry name" value="Por_Secre_tail"/>
    <property type="match status" value="1"/>
</dbReference>
<feature type="domain" description="BIG2" evidence="2">
    <location>
        <begin position="606"/>
        <end position="684"/>
    </location>
</feature>
<dbReference type="InterPro" id="IPR008964">
    <property type="entry name" value="Invasin/intimin_cell_adhesion"/>
</dbReference>
<dbReference type="InterPro" id="IPR026444">
    <property type="entry name" value="Secre_tail"/>
</dbReference>
<sequence>MKKIVSRFVLLFACYAPLCIQAQSDGLPRGASNMPYTRYESENGIYSGGASLQSSVQFVQTDIAAEASNQKYVSLPSAGSYVQWRTTAAGRGVNLRFTMPDNTSGTGLTGSLNLYVNNTLVKTIDLSSYWAYQYFDVGGEGDPYQTPHTKTFMRFDEVHFALTNTINAGDSIKIQKVNNDGITYGVDFIELEPVPAAIAQPAGYLSITDYGAVANDANDDYAAFNNCIAAATAQGKNVYIPAGRFLLSDKIMLNVTNMKITGAGIWYTQVYFSTDKQFYGGFLARSTGVEISNFTLGTANNDRLKYDEANPRDGQKYKIYKGFMGTYGNNSSIHDIWVEHFECGFWIAGYDAPYPVDVTRNLVISNCRIRNNYADGVNFCEGTSGSTVTQCSLRNNGDDALAMWPASDVSGSVQERNNTFSNNTIENNWRAGSMAIFGGTGHQVHHNYIKDGVAGSGIRFTNDFSGFGFEYPGDVIHFYENTVENCGTSYDLWNQMRGAIEFFAGSGIFNMQFDNTTILNSQRDAIRISGNNLHHIVFTNTTINGTGKDPVTRDIPADVYGGFGIYCDASSQSMTFNNLSVTDAESGTYINRNSGFQLIFQNVNVPVTGVSISPAGDTAIALNQTIQLTPVIVPADATNKTVSWSSSNTGVLTIDASGKVTAVGTGSATITVTTADGNKTGTKNIAVNAAVNIKATDETAGEDGNTGTFTISTAGITQPVTIPYTVSGTATPADYTASPALSGSVTLTPSQLSQTITITPVNDAIFEGTETIRLTLLPGSGFKLGPDTVAVISIADNDNPPCSSPVIALVNGTAPVIDQNIESVWAPAPAKSIDNVVLGSRPADYSGKWRALYDNNYLYLLVEVSDATRINDSGGNWWEDDVVEVFIDGNNSKGTSYDGTNDFQFGFRWNDNTVHTGGNSVANTSGINFNMYATASGYTAEIAIPWTTIGTTPAIGKAIGLDVQIDDDDNGGTRDAQTTSFATNTTAFQNPSVFGTVYMTTCSGSGNQPPVANAGADVSLNAGTTSVTLHGTGNDPEGNAITYSWTQVSGPAVTISGATTANPAISGLADGNTCIFRLTVSDGTLTATDDVTVSVLSAAGVVHGYPAGGTITIDGALNETAWKLNCTVTKNVIGTANNTVTFGVLWDNNNLYIAAKVLDATLNNDSPDGWNNDGIEVFIDANNNKLATYDGRDNQFIKGWNNSSLFSKLAVSGVQHAWAAISGGYTVELSIPWSQLGLTPAAGLQIGFDMGNDDDDNGGDRDAQAVWQGTINNYTNTSAFGTLVLESTSTARVSNEIEEHLRTAMHENGIQVVPNPVSNGNATVIVWGTSPTGTVKVFDLTGHLVYTTKGGSRIPLPVQALPKGMYLVQYESGSLLINKKLLIQ</sequence>
<organism evidence="3 4">
    <name type="scientific">Niastella vici</name>
    <dbReference type="NCBI Taxonomy" id="1703345"/>
    <lineage>
        <taxon>Bacteria</taxon>
        <taxon>Pseudomonadati</taxon>
        <taxon>Bacteroidota</taxon>
        <taxon>Chitinophagia</taxon>
        <taxon>Chitinophagales</taxon>
        <taxon>Chitinophagaceae</taxon>
        <taxon>Niastella</taxon>
    </lineage>
</organism>
<dbReference type="InterPro" id="IPR055149">
    <property type="entry name" value="Agl_cat_D2"/>
</dbReference>
<dbReference type="Gene3D" id="2.60.40.1190">
    <property type="match status" value="2"/>
</dbReference>
<dbReference type="EMBL" id="LVYD01000084">
    <property type="protein sequence ID" value="OQP59226.1"/>
    <property type="molecule type" value="Genomic_DNA"/>
</dbReference>
<dbReference type="SMART" id="SM00635">
    <property type="entry name" value="BID_2"/>
    <property type="match status" value="1"/>
</dbReference>
<dbReference type="CDD" id="cd09619">
    <property type="entry name" value="CBM9_like_4"/>
    <property type="match status" value="1"/>
</dbReference>
<dbReference type="SMART" id="SM00710">
    <property type="entry name" value="PbH1"/>
    <property type="match status" value="10"/>
</dbReference>
<dbReference type="Pfam" id="PF22352">
    <property type="entry name" value="K319L-like_PKD"/>
    <property type="match status" value="1"/>
</dbReference>
<dbReference type="InterPro" id="IPR006626">
    <property type="entry name" value="PbH1"/>
</dbReference>